<dbReference type="Gene3D" id="3.40.50.150">
    <property type="entry name" value="Vaccinia Virus protein VP39"/>
    <property type="match status" value="1"/>
</dbReference>
<sequence>MDGNVWFERGRVGLFAAACEREFFRDALRDVYFQTALQLGLPQWDLTEGAAVRAGRDCMMAAEALPFAAESMDLLLLPHALDDGESCGAVADEAYRVLAAEGRLVLSGFNPHSVWRLLYRIERKPFPCESGGLPFGRLKEAFEAAGFVFERTEWLAGWPLHDVADGGGRQVHGWPATALVYGAVLSKRQAGIRPLDDDYPNVVDGLAFGM</sequence>
<dbReference type="InterPro" id="IPR029063">
    <property type="entry name" value="SAM-dependent_MTases_sf"/>
</dbReference>
<gene>
    <name evidence="2" type="ORF">NCTC10660_00898</name>
</gene>
<dbReference type="GO" id="GO:0032259">
    <property type="term" value="P:methylation"/>
    <property type="evidence" value="ECO:0007669"/>
    <property type="project" value="UniProtKB-KW"/>
</dbReference>
<keyword evidence="2" id="KW-0808">Transferase</keyword>
<accession>A0A378TXB6</accession>
<protein>
    <submittedName>
        <fullName evidence="2">Putative methyltransferase</fullName>
    </submittedName>
</protein>
<keyword evidence="2" id="KW-0489">Methyltransferase</keyword>
<dbReference type="Proteomes" id="UP000254927">
    <property type="component" value="Unassembled WGS sequence"/>
</dbReference>
<evidence type="ECO:0000259" key="1">
    <source>
        <dbReference type="Pfam" id="PF08241"/>
    </source>
</evidence>
<dbReference type="GO" id="GO:0008757">
    <property type="term" value="F:S-adenosylmethionine-dependent methyltransferase activity"/>
    <property type="evidence" value="ECO:0007669"/>
    <property type="project" value="InterPro"/>
</dbReference>
<reference evidence="2 3" key="1">
    <citation type="submission" date="2018-06" db="EMBL/GenBank/DDBJ databases">
        <authorList>
            <consortium name="Pathogen Informatics"/>
            <person name="Doyle S."/>
        </authorList>
    </citation>
    <scope>NUCLEOTIDE SEQUENCE [LARGE SCALE GENOMIC DNA]</scope>
    <source>
        <strain evidence="2 3">NCTC10660</strain>
    </source>
</reference>
<evidence type="ECO:0000313" key="2">
    <source>
        <dbReference type="EMBL" id="STZ67421.1"/>
    </source>
</evidence>
<feature type="domain" description="Methyltransferase type 11" evidence="1">
    <location>
        <begin position="59"/>
        <end position="106"/>
    </location>
</feature>
<evidence type="ECO:0000313" key="3">
    <source>
        <dbReference type="Proteomes" id="UP000254927"/>
    </source>
</evidence>
<dbReference type="InterPro" id="IPR013216">
    <property type="entry name" value="Methyltransf_11"/>
</dbReference>
<dbReference type="RefSeq" id="WP_074898561.1">
    <property type="nucleotide sequence ID" value="NZ_CP031252.1"/>
</dbReference>
<dbReference type="EMBL" id="UGQW01000002">
    <property type="protein sequence ID" value="STZ67421.1"/>
    <property type="molecule type" value="Genomic_DNA"/>
</dbReference>
<dbReference type="Pfam" id="PF08241">
    <property type="entry name" value="Methyltransf_11"/>
    <property type="match status" value="1"/>
</dbReference>
<proteinExistence type="predicted"/>
<organism evidence="2 3">
    <name type="scientific">Neisseria elongata</name>
    <dbReference type="NCBI Taxonomy" id="495"/>
    <lineage>
        <taxon>Bacteria</taxon>
        <taxon>Pseudomonadati</taxon>
        <taxon>Pseudomonadota</taxon>
        <taxon>Betaproteobacteria</taxon>
        <taxon>Neisseriales</taxon>
        <taxon>Neisseriaceae</taxon>
        <taxon>Neisseria</taxon>
    </lineage>
</organism>
<dbReference type="GeneID" id="93351897"/>
<name>A0A378TXB6_NEIEL</name>
<dbReference type="AlphaFoldDB" id="A0A378TXB6"/>
<dbReference type="SUPFAM" id="SSF53335">
    <property type="entry name" value="S-adenosyl-L-methionine-dependent methyltransferases"/>
    <property type="match status" value="1"/>
</dbReference>